<gene>
    <name evidence="3" type="ORF">OG515_00845</name>
</gene>
<dbReference type="EMBL" id="CP109019">
    <property type="protein sequence ID" value="WUT80831.1"/>
    <property type="molecule type" value="Genomic_DNA"/>
</dbReference>
<dbReference type="PANTHER" id="PTHR13847:SF289">
    <property type="entry name" value="GLYCINE OXIDASE"/>
    <property type="match status" value="1"/>
</dbReference>
<evidence type="ECO:0000313" key="3">
    <source>
        <dbReference type="EMBL" id="WUT80831.1"/>
    </source>
</evidence>
<evidence type="ECO:0000313" key="4">
    <source>
        <dbReference type="Proteomes" id="UP001432060"/>
    </source>
</evidence>
<keyword evidence="4" id="KW-1185">Reference proteome</keyword>
<keyword evidence="1" id="KW-0560">Oxidoreductase</keyword>
<reference evidence="3" key="1">
    <citation type="submission" date="2022-10" db="EMBL/GenBank/DDBJ databases">
        <title>The complete genomes of actinobacterial strains from the NBC collection.</title>
        <authorList>
            <person name="Joergensen T.S."/>
            <person name="Alvarez Arevalo M."/>
            <person name="Sterndorff E.B."/>
            <person name="Faurdal D."/>
            <person name="Vuksanovic O."/>
            <person name="Mourched A.-S."/>
            <person name="Charusanti P."/>
            <person name="Shaw S."/>
            <person name="Blin K."/>
            <person name="Weber T."/>
        </authorList>
    </citation>
    <scope>NUCLEOTIDE SEQUENCE</scope>
    <source>
        <strain evidence="3">NBC_00668</strain>
    </source>
</reference>
<dbReference type="InterPro" id="IPR006076">
    <property type="entry name" value="FAD-dep_OxRdtase"/>
</dbReference>
<evidence type="ECO:0000256" key="1">
    <source>
        <dbReference type="ARBA" id="ARBA00023002"/>
    </source>
</evidence>
<dbReference type="Gene3D" id="3.30.9.10">
    <property type="entry name" value="D-Amino Acid Oxidase, subunit A, domain 2"/>
    <property type="match status" value="1"/>
</dbReference>
<dbReference type="PANTHER" id="PTHR13847">
    <property type="entry name" value="SARCOSINE DEHYDROGENASE-RELATED"/>
    <property type="match status" value="1"/>
</dbReference>
<dbReference type="Proteomes" id="UP001432060">
    <property type="component" value="Chromosome"/>
</dbReference>
<dbReference type="InterPro" id="IPR036188">
    <property type="entry name" value="FAD/NAD-bd_sf"/>
</dbReference>
<feature type="domain" description="FAD dependent oxidoreductase" evidence="2">
    <location>
        <begin position="7"/>
        <end position="374"/>
    </location>
</feature>
<name>A0ABZ1XCS3_9ACTN</name>
<dbReference type="Pfam" id="PF01266">
    <property type="entry name" value="DAO"/>
    <property type="match status" value="1"/>
</dbReference>
<dbReference type="RefSeq" id="WP_329394732.1">
    <property type="nucleotide sequence ID" value="NZ_CP109019.1"/>
</dbReference>
<evidence type="ECO:0000259" key="2">
    <source>
        <dbReference type="Pfam" id="PF01266"/>
    </source>
</evidence>
<sequence length="490" mass="49850">MSVQGVDVLVVGAGVVGRSVAFALASAEPAVRVVLAGASGGAAASGAAGAMLGALGEVTDLATRTRHGRLRTELALAAAVRWPAWREHVRARAGKGAGAPPMDGYGTGTFVILNAVSSPLDDASFTAIAQVAAEYGRGCQEADPSDIPGHRPLDNDRALRACYLPEEGFLDARAWLAALDAALAALPNVIRAPAGPLAALPTGAYLLDTPAGAFRAPRAVVAAGAWTTPLLDALDPDLPVVPVLSTAGTALTVTGLQPLPAVIRTPNRAYACGLHTVPQADGSRYIGATAQPCLTPTSHPAAGALRSLLDAALGQLDHHLATAAVTHTHHGNRPISLDGHPVIGPTPKDGLWVASGTHRDGLHASPLIATALAEALLAPEGTAAALPDPLTAFAPTRPLIADLPAKEAAAEAAAHHAALTAEARTRPPLTGAWPRMLADAYQDLMNHAYAAMPDGYIPPPDLAPLAYEESGPALAELAAAHLGRHRAHFG</sequence>
<dbReference type="SUPFAM" id="SSF51905">
    <property type="entry name" value="FAD/NAD(P)-binding domain"/>
    <property type="match status" value="1"/>
</dbReference>
<dbReference type="Gene3D" id="3.50.50.60">
    <property type="entry name" value="FAD/NAD(P)-binding domain"/>
    <property type="match status" value="1"/>
</dbReference>
<protein>
    <submittedName>
        <fullName evidence="3">FAD-dependent oxidoreductase</fullName>
    </submittedName>
</protein>
<accession>A0ABZ1XCS3</accession>
<proteinExistence type="predicted"/>
<organism evidence="3 4">
    <name type="scientific">Streptomyces melanogenes</name>
    <dbReference type="NCBI Taxonomy" id="67326"/>
    <lineage>
        <taxon>Bacteria</taxon>
        <taxon>Bacillati</taxon>
        <taxon>Actinomycetota</taxon>
        <taxon>Actinomycetes</taxon>
        <taxon>Kitasatosporales</taxon>
        <taxon>Streptomycetaceae</taxon>
        <taxon>Streptomyces</taxon>
    </lineage>
</organism>